<protein>
    <submittedName>
        <fullName evidence="1">Uncharacterized protein</fullName>
    </submittedName>
</protein>
<dbReference type="EMBL" id="MN739302">
    <property type="protein sequence ID" value="QHS97718.1"/>
    <property type="molecule type" value="Genomic_DNA"/>
</dbReference>
<proteinExistence type="predicted"/>
<accession>A0A6C0C236</accession>
<sequence>MPTRSSFLESSYIFNVAIRLKGTNSTDPVTLEDIHDIPQSSLTQFEDAQGSWVFRTSSLSAIWIQADLETAIARNPFTMLPLPEYSRPAEESQAIDVLREMTHPTITSTSCLIVSLCVFLQTEGVHICPQLLKMQSCGRLKRIFSFISELFANNFEPHEKIALCPHLGVVSTFIPYRAPWSVWRLAVVAAAFHCAGYRSLATRTLRKRGAHLCWIAFDLCIPEMSSGLSRCFVVL</sequence>
<dbReference type="AlphaFoldDB" id="A0A6C0C236"/>
<name>A0A6C0C236_9ZZZZ</name>
<evidence type="ECO:0000313" key="1">
    <source>
        <dbReference type="EMBL" id="QHS97718.1"/>
    </source>
</evidence>
<organism evidence="1">
    <name type="scientific">viral metagenome</name>
    <dbReference type="NCBI Taxonomy" id="1070528"/>
    <lineage>
        <taxon>unclassified sequences</taxon>
        <taxon>metagenomes</taxon>
        <taxon>organismal metagenomes</taxon>
    </lineage>
</organism>
<reference evidence="1" key="1">
    <citation type="journal article" date="2020" name="Nature">
        <title>Giant virus diversity and host interactions through global metagenomics.</title>
        <authorList>
            <person name="Schulz F."/>
            <person name="Roux S."/>
            <person name="Paez-Espino D."/>
            <person name="Jungbluth S."/>
            <person name="Walsh D.A."/>
            <person name="Denef V.J."/>
            <person name="McMahon K.D."/>
            <person name="Konstantinidis K.T."/>
            <person name="Eloe-Fadrosh E.A."/>
            <person name="Kyrpides N.C."/>
            <person name="Woyke T."/>
        </authorList>
    </citation>
    <scope>NUCLEOTIDE SEQUENCE</scope>
    <source>
        <strain evidence="1">GVMAG-M-3300020182-33</strain>
    </source>
</reference>